<accession>A0A917NMG7</accession>
<dbReference type="GO" id="GO:0019867">
    <property type="term" value="C:outer membrane"/>
    <property type="evidence" value="ECO:0007669"/>
    <property type="project" value="InterPro"/>
</dbReference>
<dbReference type="GO" id="GO:0009254">
    <property type="term" value="P:peptidoglycan turnover"/>
    <property type="evidence" value="ECO:0007669"/>
    <property type="project" value="InterPro"/>
</dbReference>
<dbReference type="Pfam" id="PF06725">
    <property type="entry name" value="3D"/>
    <property type="match status" value="1"/>
</dbReference>
<gene>
    <name evidence="3" type="ORF">GCM10010885_21500</name>
</gene>
<feature type="domain" description="LysM" evidence="2">
    <location>
        <begin position="95"/>
        <end position="139"/>
    </location>
</feature>
<dbReference type="Pfam" id="PF01476">
    <property type="entry name" value="LysM"/>
    <property type="match status" value="2"/>
</dbReference>
<dbReference type="InterPro" id="IPR036908">
    <property type="entry name" value="RlpA-like_sf"/>
</dbReference>
<name>A0A917NMG7_9BACL</name>
<dbReference type="AlphaFoldDB" id="A0A917NMG7"/>
<dbReference type="Gene3D" id="3.10.350.10">
    <property type="entry name" value="LysM domain"/>
    <property type="match status" value="2"/>
</dbReference>
<dbReference type="PANTHER" id="PTHR33734:SF22">
    <property type="entry name" value="MEMBRANE-BOUND LYTIC MUREIN TRANSGLYCOSYLASE D"/>
    <property type="match status" value="1"/>
</dbReference>
<dbReference type="RefSeq" id="WP_188883042.1">
    <property type="nucleotide sequence ID" value="NZ_BMOY01000040.1"/>
</dbReference>
<dbReference type="InterPro" id="IPR036779">
    <property type="entry name" value="LysM_dom_sf"/>
</dbReference>
<feature type="domain" description="LysM" evidence="2">
    <location>
        <begin position="28"/>
        <end position="72"/>
    </location>
</feature>
<dbReference type="CDD" id="cd14667">
    <property type="entry name" value="3D_containing_proteins"/>
    <property type="match status" value="1"/>
</dbReference>
<dbReference type="EMBL" id="BMOY01000040">
    <property type="protein sequence ID" value="GGJ11860.1"/>
    <property type="molecule type" value="Genomic_DNA"/>
</dbReference>
<dbReference type="SUPFAM" id="SSF54106">
    <property type="entry name" value="LysM domain"/>
    <property type="match status" value="2"/>
</dbReference>
<comment type="caution">
    <text evidence="3">The sequence shown here is derived from an EMBL/GenBank/DDBJ whole genome shotgun (WGS) entry which is preliminary data.</text>
</comment>
<feature type="chain" id="PRO_5038103655" description="LysM domain-containing protein" evidence="1">
    <location>
        <begin position="28"/>
        <end position="298"/>
    </location>
</feature>
<dbReference type="InterPro" id="IPR018392">
    <property type="entry name" value="LysM"/>
</dbReference>
<reference evidence="3" key="2">
    <citation type="submission" date="2020-09" db="EMBL/GenBank/DDBJ databases">
        <authorList>
            <person name="Sun Q."/>
            <person name="Ohkuma M."/>
        </authorList>
    </citation>
    <scope>NUCLEOTIDE SEQUENCE</scope>
    <source>
        <strain evidence="3">JCM 18487</strain>
    </source>
</reference>
<dbReference type="PROSITE" id="PS51782">
    <property type="entry name" value="LYSM"/>
    <property type="match status" value="2"/>
</dbReference>
<feature type="signal peptide" evidence="1">
    <location>
        <begin position="1"/>
        <end position="27"/>
    </location>
</feature>
<dbReference type="GO" id="GO:0008932">
    <property type="term" value="F:lytic endotransglycosylase activity"/>
    <property type="evidence" value="ECO:0007669"/>
    <property type="project" value="TreeGrafter"/>
</dbReference>
<dbReference type="SMART" id="SM00257">
    <property type="entry name" value="LysM"/>
    <property type="match status" value="2"/>
</dbReference>
<evidence type="ECO:0000313" key="3">
    <source>
        <dbReference type="EMBL" id="GGJ11860.1"/>
    </source>
</evidence>
<dbReference type="PANTHER" id="PTHR33734">
    <property type="entry name" value="LYSM DOMAIN-CONTAINING GPI-ANCHORED PROTEIN 2"/>
    <property type="match status" value="1"/>
</dbReference>
<dbReference type="CDD" id="cd00118">
    <property type="entry name" value="LysM"/>
    <property type="match status" value="2"/>
</dbReference>
<organism evidence="3 4">
    <name type="scientific">Alicyclobacillus cellulosilyticus</name>
    <dbReference type="NCBI Taxonomy" id="1003997"/>
    <lineage>
        <taxon>Bacteria</taxon>
        <taxon>Bacillati</taxon>
        <taxon>Bacillota</taxon>
        <taxon>Bacilli</taxon>
        <taxon>Bacillales</taxon>
        <taxon>Alicyclobacillaceae</taxon>
        <taxon>Alicyclobacillus</taxon>
    </lineage>
</organism>
<proteinExistence type="predicted"/>
<reference evidence="3" key="1">
    <citation type="journal article" date="2014" name="Int. J. Syst. Evol. Microbiol.">
        <title>Complete genome sequence of Corynebacterium casei LMG S-19264T (=DSM 44701T), isolated from a smear-ripened cheese.</title>
        <authorList>
            <consortium name="US DOE Joint Genome Institute (JGI-PGF)"/>
            <person name="Walter F."/>
            <person name="Albersmeier A."/>
            <person name="Kalinowski J."/>
            <person name="Ruckert C."/>
        </authorList>
    </citation>
    <scope>NUCLEOTIDE SEQUENCE</scope>
    <source>
        <strain evidence="3">JCM 18487</strain>
    </source>
</reference>
<dbReference type="InterPro" id="IPR010611">
    <property type="entry name" value="3D_dom"/>
</dbReference>
<protein>
    <recommendedName>
        <fullName evidence="2">LysM domain-containing protein</fullName>
    </recommendedName>
</protein>
<keyword evidence="1" id="KW-0732">Signal</keyword>
<dbReference type="SUPFAM" id="SSF50685">
    <property type="entry name" value="Barwin-like endoglucanases"/>
    <property type="match status" value="1"/>
</dbReference>
<evidence type="ECO:0000313" key="4">
    <source>
        <dbReference type="Proteomes" id="UP000637695"/>
    </source>
</evidence>
<dbReference type="GO" id="GO:0004553">
    <property type="term" value="F:hydrolase activity, hydrolyzing O-glycosyl compounds"/>
    <property type="evidence" value="ECO:0007669"/>
    <property type="project" value="InterPro"/>
</dbReference>
<dbReference type="Proteomes" id="UP000637695">
    <property type="component" value="Unassembled WGS sequence"/>
</dbReference>
<dbReference type="Gene3D" id="2.40.40.10">
    <property type="entry name" value="RlpA-like domain"/>
    <property type="match status" value="1"/>
</dbReference>
<evidence type="ECO:0000256" key="1">
    <source>
        <dbReference type="SAM" id="SignalP"/>
    </source>
</evidence>
<sequence length="298" mass="31558">MPSRMRHSAVGLSFAVTCLAGVTPSFAMTYTAQEHDTFWSLARRFHTTVSALEKANPKVDPLNIYPGLKLNIPGSAPRKTSTKAKSAKASPVQKVLYTVQPRDTLWSIAVRHHVTVAAIVKCNPGVDAMHLRPGQRLVLPGGAAGSQQSAGTQKVKALAAQLVKTHVSLSGRSGSQAVVSDGPVVPGPNGQPLPYAKAIDAVATAYTAHDNGVYGARDYFGHPLQFGTISVDPHVIPLGSTLYITGYHFPGLPADGFIGHATDEGGAIIGNRIDIYLPVSTQEALQFGVQHVKVYVLK</sequence>
<evidence type="ECO:0000259" key="2">
    <source>
        <dbReference type="PROSITE" id="PS51782"/>
    </source>
</evidence>
<keyword evidence="4" id="KW-1185">Reference proteome</keyword>
<dbReference type="InterPro" id="IPR059180">
    <property type="entry name" value="3D_YorM"/>
</dbReference>